<evidence type="ECO:0000313" key="2">
    <source>
        <dbReference type="EMBL" id="MEC1179986.1"/>
    </source>
</evidence>
<dbReference type="Proteomes" id="UP001344888">
    <property type="component" value="Unassembled WGS sequence"/>
</dbReference>
<dbReference type="AlphaFoldDB" id="A0AAW9NX57"/>
<keyword evidence="1" id="KW-1133">Transmembrane helix</keyword>
<proteinExistence type="predicted"/>
<accession>A0AAW9NX57</accession>
<feature type="transmembrane region" description="Helical" evidence="1">
    <location>
        <begin position="223"/>
        <end position="243"/>
    </location>
</feature>
<feature type="transmembrane region" description="Helical" evidence="1">
    <location>
        <begin position="117"/>
        <end position="143"/>
    </location>
</feature>
<feature type="transmembrane region" description="Helical" evidence="1">
    <location>
        <begin position="179"/>
        <end position="203"/>
    </location>
</feature>
<feature type="transmembrane region" description="Helical" evidence="1">
    <location>
        <begin position="301"/>
        <end position="322"/>
    </location>
</feature>
<keyword evidence="1" id="KW-0472">Membrane</keyword>
<name>A0AAW9NX57_9BACL</name>
<protein>
    <submittedName>
        <fullName evidence="2">Uncharacterized protein</fullName>
    </submittedName>
</protein>
<feature type="transmembrane region" description="Helical" evidence="1">
    <location>
        <begin position="83"/>
        <end position="105"/>
    </location>
</feature>
<dbReference type="Pfam" id="PF22564">
    <property type="entry name" value="HAAS"/>
    <property type="match status" value="1"/>
</dbReference>
<evidence type="ECO:0000313" key="3">
    <source>
        <dbReference type="Proteomes" id="UP001344888"/>
    </source>
</evidence>
<keyword evidence="1" id="KW-0812">Transmembrane</keyword>
<organism evidence="2 3">
    <name type="scientific">Metasolibacillus meyeri</name>
    <dbReference type="NCBI Taxonomy" id="1071052"/>
    <lineage>
        <taxon>Bacteria</taxon>
        <taxon>Bacillati</taxon>
        <taxon>Bacillota</taxon>
        <taxon>Bacilli</taxon>
        <taxon>Bacillales</taxon>
        <taxon>Caryophanaceae</taxon>
        <taxon>Metasolibacillus</taxon>
    </lineage>
</organism>
<dbReference type="EMBL" id="JARSFG010000020">
    <property type="protein sequence ID" value="MEC1179986.1"/>
    <property type="molecule type" value="Genomic_DNA"/>
</dbReference>
<comment type="caution">
    <text evidence="2">The sequence shown here is derived from an EMBL/GenBank/DDBJ whole genome shotgun (WGS) entry which is preliminary data.</text>
</comment>
<dbReference type="RefSeq" id="WP_326124479.1">
    <property type="nucleotide sequence ID" value="NZ_JARSFG010000020.1"/>
</dbReference>
<sequence length="331" mass="37670">MKLIEAYVYEVTRRLPNKARHDIALELTSTIEDMLPNNYNTEDVKDVLEKLGPPATFAANYRDETRYLIGPSLYDSYMDTIKLVLPWALLIALIVQVIQNIFLLNEEQAILTMLLKFISFTIVDLILVALQVLFWITLIFVILERSGVRKTRLHDEWTVDMLDAVQIIPDHKRIPIGEIALEAGWIVILTVGYFTAEHFIGVYQKVESGNLLLMLPIFQQQTLLAFAPLLLFAVAIEIALLLYKLKQRVWTMHIAIANLIIKLITTIISMMIISHANFINAELAPYLANVMNVAPIKMEQSIHAIIIVTLLTIIISTGIDIYKGFRKVKAD</sequence>
<reference evidence="2 3" key="1">
    <citation type="submission" date="2023-03" db="EMBL/GenBank/DDBJ databases">
        <title>Bacillus Genome Sequencing.</title>
        <authorList>
            <person name="Dunlap C."/>
        </authorList>
    </citation>
    <scope>NUCLEOTIDE SEQUENCE [LARGE SCALE GENOMIC DNA]</scope>
    <source>
        <strain evidence="2 3">B-59205</strain>
    </source>
</reference>
<keyword evidence="3" id="KW-1185">Reference proteome</keyword>
<gene>
    <name evidence="2" type="ORF">P9B03_15910</name>
</gene>
<feature type="transmembrane region" description="Helical" evidence="1">
    <location>
        <begin position="255"/>
        <end position="281"/>
    </location>
</feature>
<evidence type="ECO:0000256" key="1">
    <source>
        <dbReference type="SAM" id="Phobius"/>
    </source>
</evidence>